<evidence type="ECO:0000313" key="2">
    <source>
        <dbReference type="EMBL" id="PIL27712.1"/>
    </source>
</evidence>
<evidence type="ECO:0000256" key="1">
    <source>
        <dbReference type="SAM" id="Phobius"/>
    </source>
</evidence>
<sequence length="187" mass="21007">MATTQDLSLCFLGPAFRLPPTQSPSVNPAYPLCPVTPALAICCTLWFLCLCAPREARPLAPMEYPWKRVCVQIPLYLATISVPGTSVLVILMSFSRLPRSGSCIKAAQRSYAVHSCNSVFSRPHKNMTHHALSISLLYPHLNDSRFQHCLKTHAFLVQPNLFCYAQLAAYRNRLLTVLRPRIRCSTY</sequence>
<proteinExistence type="predicted"/>
<dbReference type="Proteomes" id="UP000230002">
    <property type="component" value="Unassembled WGS sequence"/>
</dbReference>
<protein>
    <submittedName>
        <fullName evidence="2">Uncharacterized protein</fullName>
    </submittedName>
</protein>
<keyword evidence="1" id="KW-0472">Membrane</keyword>
<keyword evidence="1" id="KW-0812">Transmembrane</keyword>
<dbReference type="AlphaFoldDB" id="A0A2G8S1S6"/>
<dbReference type="EMBL" id="AYKW01000034">
    <property type="protein sequence ID" value="PIL27712.1"/>
    <property type="molecule type" value="Genomic_DNA"/>
</dbReference>
<keyword evidence="3" id="KW-1185">Reference proteome</keyword>
<reference evidence="2 3" key="1">
    <citation type="journal article" date="2015" name="Sci. Rep.">
        <title>Chromosome-level genome map provides insights into diverse defense mechanisms in the medicinal fungus Ganoderma sinense.</title>
        <authorList>
            <person name="Zhu Y."/>
            <person name="Xu J."/>
            <person name="Sun C."/>
            <person name="Zhou S."/>
            <person name="Xu H."/>
            <person name="Nelson D.R."/>
            <person name="Qian J."/>
            <person name="Song J."/>
            <person name="Luo H."/>
            <person name="Xiang L."/>
            <person name="Li Y."/>
            <person name="Xu Z."/>
            <person name="Ji A."/>
            <person name="Wang L."/>
            <person name="Lu S."/>
            <person name="Hayward A."/>
            <person name="Sun W."/>
            <person name="Li X."/>
            <person name="Schwartz D.C."/>
            <person name="Wang Y."/>
            <person name="Chen S."/>
        </authorList>
    </citation>
    <scope>NUCLEOTIDE SEQUENCE [LARGE SCALE GENOMIC DNA]</scope>
    <source>
        <strain evidence="2 3">ZZ0214-1</strain>
    </source>
</reference>
<comment type="caution">
    <text evidence="2">The sequence shown here is derived from an EMBL/GenBank/DDBJ whole genome shotgun (WGS) entry which is preliminary data.</text>
</comment>
<evidence type="ECO:0000313" key="3">
    <source>
        <dbReference type="Proteomes" id="UP000230002"/>
    </source>
</evidence>
<keyword evidence="1" id="KW-1133">Transmembrane helix</keyword>
<accession>A0A2G8S1S6</accession>
<feature type="transmembrane region" description="Helical" evidence="1">
    <location>
        <begin position="29"/>
        <end position="52"/>
    </location>
</feature>
<organism evidence="2 3">
    <name type="scientific">Ganoderma sinense ZZ0214-1</name>
    <dbReference type="NCBI Taxonomy" id="1077348"/>
    <lineage>
        <taxon>Eukaryota</taxon>
        <taxon>Fungi</taxon>
        <taxon>Dikarya</taxon>
        <taxon>Basidiomycota</taxon>
        <taxon>Agaricomycotina</taxon>
        <taxon>Agaricomycetes</taxon>
        <taxon>Polyporales</taxon>
        <taxon>Polyporaceae</taxon>
        <taxon>Ganoderma</taxon>
    </lineage>
</organism>
<feature type="transmembrane region" description="Helical" evidence="1">
    <location>
        <begin position="73"/>
        <end position="94"/>
    </location>
</feature>
<gene>
    <name evidence="2" type="ORF">GSI_10865</name>
</gene>
<name>A0A2G8S1S6_9APHY</name>